<reference evidence="3" key="1">
    <citation type="submission" date="2021-07" db="EMBL/GenBank/DDBJ databases">
        <title>Elsinoe batatas strain:CRI-CJ2 Genome sequencing and assembly.</title>
        <authorList>
            <person name="Huang L."/>
        </authorList>
    </citation>
    <scope>NUCLEOTIDE SEQUENCE</scope>
    <source>
        <strain evidence="3">CRI-CJ2</strain>
    </source>
</reference>
<feature type="compositionally biased region" description="Basic and acidic residues" evidence="2">
    <location>
        <begin position="116"/>
        <end position="135"/>
    </location>
</feature>
<protein>
    <submittedName>
        <fullName evidence="3">Uncharacterized protein</fullName>
    </submittedName>
</protein>
<accession>A0A8K0PER4</accession>
<comment type="caution">
    <text evidence="3">The sequence shown here is derived from an EMBL/GenBank/DDBJ whole genome shotgun (WGS) entry which is preliminary data.</text>
</comment>
<feature type="region of interest" description="Disordered" evidence="2">
    <location>
        <begin position="524"/>
        <end position="543"/>
    </location>
</feature>
<dbReference type="OrthoDB" id="5226996at2759"/>
<evidence type="ECO:0000313" key="4">
    <source>
        <dbReference type="Proteomes" id="UP000809789"/>
    </source>
</evidence>
<dbReference type="EMBL" id="JAESVG020000005">
    <property type="protein sequence ID" value="KAG8627031.1"/>
    <property type="molecule type" value="Genomic_DNA"/>
</dbReference>
<feature type="coiled-coil region" evidence="1">
    <location>
        <begin position="135"/>
        <end position="162"/>
    </location>
</feature>
<feature type="compositionally biased region" description="Polar residues" evidence="2">
    <location>
        <begin position="350"/>
        <end position="362"/>
    </location>
</feature>
<feature type="compositionally biased region" description="Polar residues" evidence="2">
    <location>
        <begin position="394"/>
        <end position="412"/>
    </location>
</feature>
<feature type="compositionally biased region" description="Basic and acidic residues" evidence="2">
    <location>
        <begin position="242"/>
        <end position="253"/>
    </location>
</feature>
<organism evidence="3 4">
    <name type="scientific">Elsinoe batatas</name>
    <dbReference type="NCBI Taxonomy" id="2601811"/>
    <lineage>
        <taxon>Eukaryota</taxon>
        <taxon>Fungi</taxon>
        <taxon>Dikarya</taxon>
        <taxon>Ascomycota</taxon>
        <taxon>Pezizomycotina</taxon>
        <taxon>Dothideomycetes</taxon>
        <taxon>Dothideomycetidae</taxon>
        <taxon>Myriangiales</taxon>
        <taxon>Elsinoaceae</taxon>
        <taxon>Elsinoe</taxon>
    </lineage>
</organism>
<feature type="compositionally biased region" description="Basic and acidic residues" evidence="2">
    <location>
        <begin position="426"/>
        <end position="438"/>
    </location>
</feature>
<name>A0A8K0PER4_9PEZI</name>
<feature type="compositionally biased region" description="Basic residues" evidence="2">
    <location>
        <begin position="414"/>
        <end position="425"/>
    </location>
</feature>
<evidence type="ECO:0000313" key="3">
    <source>
        <dbReference type="EMBL" id="KAG8627031.1"/>
    </source>
</evidence>
<gene>
    <name evidence="3" type="ORF">KVT40_004514</name>
</gene>
<dbReference type="Proteomes" id="UP000809789">
    <property type="component" value="Unassembled WGS sequence"/>
</dbReference>
<proteinExistence type="predicted"/>
<feature type="compositionally biased region" description="Low complexity" evidence="2">
    <location>
        <begin position="461"/>
        <end position="482"/>
    </location>
</feature>
<evidence type="ECO:0000256" key="1">
    <source>
        <dbReference type="SAM" id="Coils"/>
    </source>
</evidence>
<feature type="region of interest" description="Disordered" evidence="2">
    <location>
        <begin position="1"/>
        <end position="64"/>
    </location>
</feature>
<feature type="region of interest" description="Disordered" evidence="2">
    <location>
        <begin position="221"/>
        <end position="263"/>
    </location>
</feature>
<feature type="region of interest" description="Disordered" evidence="2">
    <location>
        <begin position="350"/>
        <end position="496"/>
    </location>
</feature>
<evidence type="ECO:0000256" key="2">
    <source>
        <dbReference type="SAM" id="MobiDB-lite"/>
    </source>
</evidence>
<sequence>MEEAQPVGSSEPITRRMRVRRSFAALRGKTEPAAPTTPGRKSRFQEDASVGGALLPNNEVTPEPHSLAKAGRMLAGMNPLNVLRSIAKTYTTTKDDIIIQNIEHNRMQSTTSLASESHDSHILRQSASKKDLREQRRLSKRVSDLEIRLEKARKALDTSIQKSSPMPIFPSPYEKYKPRFASNTRKSFTPGLPTLHSEGLLFPDINTSQQSVNLRTFSQSSFSEAELQKPLPPTPPSAAEPQEPHEHTSHLITEDQDLESDQSFSDISDHMDDIRITDSSPTKGFYMQNNSSIVPATSTPNLLSNSLRANFYMNQNASLLPEASPQDVIMTDEQNRTERIDSFTDLASLNSEDATPTQNKPHPSSHYVTAEPDAATPTQSTPQTHASAGAEPDTPSQSVDLRTKLATLNNSVKARAKASKPKKRKSNDDGDKTFRPDGNDDDSDDSDGPARLKKRRRSSDKSVGTAKKGISTKKTAATATKKATSRKITKPAPAEHLLTAAFELRGRHSGETSRRLDMIQEDEEMDADSPLPAAQTTPNDVASLAAEVENPTTPRAVHQEMADAPVVPAGSSISPNTTTKPITADPDSITTAPNPTTIVPNTTTSPPAELTEENLERHDDAWNWPDDVF</sequence>
<feature type="region of interest" description="Disordered" evidence="2">
    <location>
        <begin position="566"/>
        <end position="629"/>
    </location>
</feature>
<keyword evidence="1" id="KW-0175">Coiled coil</keyword>
<keyword evidence="4" id="KW-1185">Reference proteome</keyword>
<feature type="compositionally biased region" description="Low complexity" evidence="2">
    <location>
        <begin position="589"/>
        <end position="607"/>
    </location>
</feature>
<feature type="compositionally biased region" description="Polar residues" evidence="2">
    <location>
        <begin position="376"/>
        <end position="386"/>
    </location>
</feature>
<dbReference type="AlphaFoldDB" id="A0A8K0PER4"/>
<feature type="compositionally biased region" description="Polar residues" evidence="2">
    <location>
        <begin position="571"/>
        <end position="581"/>
    </location>
</feature>
<feature type="region of interest" description="Disordered" evidence="2">
    <location>
        <begin position="110"/>
        <end position="135"/>
    </location>
</feature>